<evidence type="ECO:0000256" key="1">
    <source>
        <dbReference type="SAM" id="MobiDB-lite"/>
    </source>
</evidence>
<sequence length="259" mass="29018">MPLTANKLSKQHRHPRRMESDMHDVSRCGCWSCSHTQAQTTTAAAAAAAAPPTTTPATTVPLHLIAQTEELVKGLEYSDIRQRCHALAHRIAELTSENNSSCDGCHHMPLPSSSPASPTSPAWQRTCQATAPRQQPQHADDLAELQRQHTLLKAMLAAKAVADARQGKGCPLPSLFEMRCQELQVLEAERTALQDKLVAFERRMLTHRDRLLLTVDQHELWERKYARYHELQRRCAELRSQLHAIHDSDSGDHDASPWA</sequence>
<feature type="region of interest" description="Disordered" evidence="1">
    <location>
        <begin position="1"/>
        <end position="21"/>
    </location>
</feature>
<keyword evidence="3" id="KW-1185">Reference proteome</keyword>
<dbReference type="AlphaFoldDB" id="F2UEB4"/>
<gene>
    <name evidence="2" type="ORF">PTSG_07189</name>
</gene>
<proteinExistence type="predicted"/>
<dbReference type="Proteomes" id="UP000007799">
    <property type="component" value="Unassembled WGS sequence"/>
</dbReference>
<dbReference type="InParanoid" id="F2UEB4"/>
<reference evidence="2" key="1">
    <citation type="submission" date="2009-08" db="EMBL/GenBank/DDBJ databases">
        <title>Annotation of Salpingoeca rosetta.</title>
        <authorList>
            <consortium name="The Broad Institute Genome Sequencing Platform"/>
            <person name="Russ C."/>
            <person name="Cuomo C."/>
            <person name="Burger G."/>
            <person name="Gray M.W."/>
            <person name="Holland P.W.H."/>
            <person name="King N."/>
            <person name="Lang F.B.F."/>
            <person name="Roger A.J."/>
            <person name="Ruiz-Trillo I."/>
            <person name="Young S.K."/>
            <person name="Zeng Q."/>
            <person name="Gargeya S."/>
            <person name="Alvarado L."/>
            <person name="Berlin A."/>
            <person name="Chapman S.B."/>
            <person name="Chen Z."/>
            <person name="Freedman E."/>
            <person name="Gellesch M."/>
            <person name="Goldberg J."/>
            <person name="Griggs A."/>
            <person name="Gujja S."/>
            <person name="Heilman E."/>
            <person name="Heiman D."/>
            <person name="Howarth C."/>
            <person name="Mehta T."/>
            <person name="Neiman D."/>
            <person name="Pearson M."/>
            <person name="Roberts A."/>
            <person name="Saif S."/>
            <person name="Shea T."/>
            <person name="Shenoy N."/>
            <person name="Sisk P."/>
            <person name="Stolte C."/>
            <person name="Sykes S."/>
            <person name="White J."/>
            <person name="Yandava C."/>
            <person name="Haas B."/>
            <person name="Nusbaum C."/>
            <person name="Birren B."/>
        </authorList>
    </citation>
    <scope>NUCLEOTIDE SEQUENCE [LARGE SCALE GENOMIC DNA]</scope>
    <source>
        <strain evidence="2">ATCC 50818</strain>
    </source>
</reference>
<evidence type="ECO:0000313" key="3">
    <source>
        <dbReference type="Proteomes" id="UP000007799"/>
    </source>
</evidence>
<name>F2UEB4_SALR5</name>
<protein>
    <submittedName>
        <fullName evidence="2">Uncharacterized protein</fullName>
    </submittedName>
</protein>
<organism evidence="3">
    <name type="scientific">Salpingoeca rosetta (strain ATCC 50818 / BSB-021)</name>
    <dbReference type="NCBI Taxonomy" id="946362"/>
    <lineage>
        <taxon>Eukaryota</taxon>
        <taxon>Choanoflagellata</taxon>
        <taxon>Craspedida</taxon>
        <taxon>Salpingoecidae</taxon>
        <taxon>Salpingoeca</taxon>
    </lineage>
</organism>
<dbReference type="KEGG" id="sre:PTSG_07189"/>
<dbReference type="EMBL" id="GL832970">
    <property type="protein sequence ID" value="EGD74964.1"/>
    <property type="molecule type" value="Genomic_DNA"/>
</dbReference>
<accession>F2UEB4</accession>
<dbReference type="RefSeq" id="XP_004992609.1">
    <property type="nucleotide sequence ID" value="XM_004992552.1"/>
</dbReference>
<evidence type="ECO:0000313" key="2">
    <source>
        <dbReference type="EMBL" id="EGD74964.1"/>
    </source>
</evidence>
<dbReference type="GeneID" id="16073180"/>